<dbReference type="STRING" id="4540.A0A3L6SVR3"/>
<accession>A0A3L6SVR3</accession>
<gene>
    <name evidence="1" type="ORF">C2845_PM05G20350</name>
</gene>
<proteinExistence type="predicted"/>
<organism evidence="1 2">
    <name type="scientific">Panicum miliaceum</name>
    <name type="common">Proso millet</name>
    <name type="synonym">Broomcorn millet</name>
    <dbReference type="NCBI Taxonomy" id="4540"/>
    <lineage>
        <taxon>Eukaryota</taxon>
        <taxon>Viridiplantae</taxon>
        <taxon>Streptophyta</taxon>
        <taxon>Embryophyta</taxon>
        <taxon>Tracheophyta</taxon>
        <taxon>Spermatophyta</taxon>
        <taxon>Magnoliopsida</taxon>
        <taxon>Liliopsida</taxon>
        <taxon>Poales</taxon>
        <taxon>Poaceae</taxon>
        <taxon>PACMAD clade</taxon>
        <taxon>Panicoideae</taxon>
        <taxon>Panicodae</taxon>
        <taxon>Paniceae</taxon>
        <taxon>Panicinae</taxon>
        <taxon>Panicum</taxon>
        <taxon>Panicum sect. Panicum</taxon>
    </lineage>
</organism>
<reference evidence="2" key="1">
    <citation type="journal article" date="2019" name="Nat. Commun.">
        <title>The genome of broomcorn millet.</title>
        <authorList>
            <person name="Zou C."/>
            <person name="Miki D."/>
            <person name="Li D."/>
            <person name="Tang Q."/>
            <person name="Xiao L."/>
            <person name="Rajput S."/>
            <person name="Deng P."/>
            <person name="Jia W."/>
            <person name="Huang R."/>
            <person name="Zhang M."/>
            <person name="Sun Y."/>
            <person name="Hu J."/>
            <person name="Fu X."/>
            <person name="Schnable P.S."/>
            <person name="Li F."/>
            <person name="Zhang H."/>
            <person name="Feng B."/>
            <person name="Zhu X."/>
            <person name="Liu R."/>
            <person name="Schnable J.C."/>
            <person name="Zhu J.-K."/>
            <person name="Zhang H."/>
        </authorList>
    </citation>
    <scope>NUCLEOTIDE SEQUENCE [LARGE SCALE GENOMIC DNA]</scope>
</reference>
<dbReference type="GO" id="GO:0008233">
    <property type="term" value="F:peptidase activity"/>
    <property type="evidence" value="ECO:0007669"/>
    <property type="project" value="UniProtKB-KW"/>
</dbReference>
<name>A0A3L6SVR3_PANMI</name>
<dbReference type="Proteomes" id="UP000275267">
    <property type="component" value="Unassembled WGS sequence"/>
</dbReference>
<keyword evidence="1" id="KW-0378">Hydrolase</keyword>
<dbReference type="AlphaFoldDB" id="A0A3L6SVR3"/>
<sequence length="132" mass="14180">MEASADGSRGRWVLRFLCPKRSLLSPPSASPLLWLIGAPRVLPPFTVVATLRPLHGDHAAPDLPREAGKFLTRFPTEAPIPVGPDDLTVLLCLPQTKSAVCCRAGSTSSGRCSWAARVPMRTPLALWSCPGR</sequence>
<evidence type="ECO:0000313" key="1">
    <source>
        <dbReference type="EMBL" id="RLN28473.1"/>
    </source>
</evidence>
<evidence type="ECO:0000313" key="2">
    <source>
        <dbReference type="Proteomes" id="UP000275267"/>
    </source>
</evidence>
<comment type="caution">
    <text evidence="1">The sequence shown here is derived from an EMBL/GenBank/DDBJ whole genome shotgun (WGS) entry which is preliminary data.</text>
</comment>
<keyword evidence="2" id="KW-1185">Reference proteome</keyword>
<protein>
    <submittedName>
        <fullName evidence="1">Ufm1-specific protease</fullName>
    </submittedName>
</protein>
<dbReference type="EMBL" id="PQIB02000003">
    <property type="protein sequence ID" value="RLN28473.1"/>
    <property type="molecule type" value="Genomic_DNA"/>
</dbReference>
<dbReference type="GO" id="GO:0006508">
    <property type="term" value="P:proteolysis"/>
    <property type="evidence" value="ECO:0007669"/>
    <property type="project" value="UniProtKB-KW"/>
</dbReference>
<keyword evidence="1" id="KW-0645">Protease</keyword>